<dbReference type="GO" id="GO:0004623">
    <property type="term" value="F:phospholipase A2 activity"/>
    <property type="evidence" value="ECO:0007669"/>
    <property type="project" value="InterPro"/>
</dbReference>
<dbReference type="AlphaFoldDB" id="A0AAQ4F5B8"/>
<comment type="subcellular location">
    <subcellularLocation>
        <location evidence="1">Secreted</location>
    </subcellularLocation>
</comment>
<dbReference type="GO" id="GO:0006644">
    <property type="term" value="P:phospholipid metabolic process"/>
    <property type="evidence" value="ECO:0007669"/>
    <property type="project" value="InterPro"/>
</dbReference>
<dbReference type="Gene3D" id="1.20.90.10">
    <property type="entry name" value="Phospholipase A2 domain"/>
    <property type="match status" value="1"/>
</dbReference>
<evidence type="ECO:0000313" key="3">
    <source>
        <dbReference type="EMBL" id="KAK8782307.1"/>
    </source>
</evidence>
<proteinExistence type="predicted"/>
<dbReference type="InterPro" id="IPR010711">
    <property type="entry name" value="PLA2G12"/>
</dbReference>
<dbReference type="Proteomes" id="UP001321473">
    <property type="component" value="Unassembled WGS sequence"/>
</dbReference>
<dbReference type="PANTHER" id="PTHR12824:SF8">
    <property type="entry name" value="GXIVSPLA2, ISOFORM A"/>
    <property type="match status" value="1"/>
</dbReference>
<dbReference type="Pfam" id="PF06951">
    <property type="entry name" value="PLA2G12"/>
    <property type="match status" value="1"/>
</dbReference>
<keyword evidence="2" id="KW-0964">Secreted</keyword>
<protein>
    <submittedName>
        <fullName evidence="3">Uncharacterized protein</fullName>
    </submittedName>
</protein>
<dbReference type="InterPro" id="IPR033113">
    <property type="entry name" value="PLA2_histidine"/>
</dbReference>
<dbReference type="InterPro" id="IPR036444">
    <property type="entry name" value="PLipase_A2_dom_sf"/>
</dbReference>
<comment type="caution">
    <text evidence="3">The sequence shown here is derived from an EMBL/GenBank/DDBJ whole genome shotgun (WGS) entry which is preliminary data.</text>
</comment>
<dbReference type="GO" id="GO:0005576">
    <property type="term" value="C:extracellular region"/>
    <property type="evidence" value="ECO:0007669"/>
    <property type="project" value="UniProtKB-SubCell"/>
</dbReference>
<dbReference type="GO" id="GO:0050482">
    <property type="term" value="P:arachidonate secretion"/>
    <property type="evidence" value="ECO:0007669"/>
    <property type="project" value="InterPro"/>
</dbReference>
<sequence length="251" mass="28344">MLDSSWTTATPQRLLQLCRRYALPRSCVRWDLWDVCCPLKCAARFQLLCVTDATMIFPSFHGWYRLIPVAVTIIAWLVSGQTIFDYARHLTHQAERYLDDLKFGIKAIRNGLNTVEGVLKDSKEPECTYKCSDGSSPKPKIGYKADSNGCGAYGFQLEAKELPFKEMNSCCHKHDLCYGTCLSDKDDCDARFLSCLDSVCEKKASRSHKEKNSQGCKAAAHAFYTGSHYLGCKAYKDAQKQACYCPKKHEL</sequence>
<dbReference type="PROSITE" id="PS00118">
    <property type="entry name" value="PA2_HIS"/>
    <property type="match status" value="1"/>
</dbReference>
<evidence type="ECO:0000256" key="1">
    <source>
        <dbReference type="ARBA" id="ARBA00004613"/>
    </source>
</evidence>
<evidence type="ECO:0000256" key="2">
    <source>
        <dbReference type="ARBA" id="ARBA00022525"/>
    </source>
</evidence>
<reference evidence="3 4" key="1">
    <citation type="journal article" date="2023" name="Arcadia Sci">
        <title>De novo assembly of a long-read Amblyomma americanum tick genome.</title>
        <authorList>
            <person name="Chou S."/>
            <person name="Poskanzer K.E."/>
            <person name="Rollins M."/>
            <person name="Thuy-Boun P.S."/>
        </authorList>
    </citation>
    <scope>NUCLEOTIDE SEQUENCE [LARGE SCALE GENOMIC DNA]</scope>
    <source>
        <strain evidence="3">F_SG_1</strain>
        <tissue evidence="3">Salivary glands</tissue>
    </source>
</reference>
<keyword evidence="4" id="KW-1185">Reference proteome</keyword>
<accession>A0AAQ4F5B8</accession>
<gene>
    <name evidence="3" type="ORF">V5799_016350</name>
</gene>
<dbReference type="SUPFAM" id="SSF48619">
    <property type="entry name" value="Phospholipase A2, PLA2"/>
    <property type="match status" value="1"/>
</dbReference>
<dbReference type="PANTHER" id="PTHR12824">
    <property type="entry name" value="GROUP XII SECRETORY PHOSPHOLIPASE A2 FAMILY MEMBER"/>
    <property type="match status" value="1"/>
</dbReference>
<name>A0AAQ4F5B8_AMBAM</name>
<organism evidence="3 4">
    <name type="scientific">Amblyomma americanum</name>
    <name type="common">Lone star tick</name>
    <dbReference type="NCBI Taxonomy" id="6943"/>
    <lineage>
        <taxon>Eukaryota</taxon>
        <taxon>Metazoa</taxon>
        <taxon>Ecdysozoa</taxon>
        <taxon>Arthropoda</taxon>
        <taxon>Chelicerata</taxon>
        <taxon>Arachnida</taxon>
        <taxon>Acari</taxon>
        <taxon>Parasitiformes</taxon>
        <taxon>Ixodida</taxon>
        <taxon>Ixodoidea</taxon>
        <taxon>Ixodidae</taxon>
        <taxon>Amblyomminae</taxon>
        <taxon>Amblyomma</taxon>
    </lineage>
</organism>
<dbReference type="EMBL" id="JARKHS020006827">
    <property type="protein sequence ID" value="KAK8782307.1"/>
    <property type="molecule type" value="Genomic_DNA"/>
</dbReference>
<dbReference type="GO" id="GO:0016042">
    <property type="term" value="P:lipid catabolic process"/>
    <property type="evidence" value="ECO:0007669"/>
    <property type="project" value="InterPro"/>
</dbReference>
<dbReference type="GO" id="GO:0005509">
    <property type="term" value="F:calcium ion binding"/>
    <property type="evidence" value="ECO:0007669"/>
    <property type="project" value="InterPro"/>
</dbReference>
<evidence type="ECO:0000313" key="4">
    <source>
        <dbReference type="Proteomes" id="UP001321473"/>
    </source>
</evidence>